<dbReference type="GO" id="GO:0008270">
    <property type="term" value="F:zinc ion binding"/>
    <property type="evidence" value="ECO:0007669"/>
    <property type="project" value="InterPro"/>
</dbReference>
<comment type="caution">
    <text evidence="1">The sequence shown here is derived from an EMBL/GenBank/DDBJ whole genome shotgun (WGS) entry which is preliminary data.</text>
</comment>
<dbReference type="InterPro" id="IPR036174">
    <property type="entry name" value="Znf_Sec23_Sec24_sf"/>
</dbReference>
<dbReference type="EMBL" id="RJUF01000180">
    <property type="protein sequence ID" value="MCP9765164.1"/>
    <property type="molecule type" value="Genomic_DNA"/>
</dbReference>
<organism evidence="1 2">
    <name type="scientific">Lacihabitans soyangensis</name>
    <dbReference type="NCBI Taxonomy" id="869394"/>
    <lineage>
        <taxon>Bacteria</taxon>
        <taxon>Pseudomonadati</taxon>
        <taxon>Bacteroidota</taxon>
        <taxon>Cytophagia</taxon>
        <taxon>Cytophagales</taxon>
        <taxon>Leadbetterellaceae</taxon>
        <taxon>Lacihabitans</taxon>
    </lineage>
</organism>
<dbReference type="AlphaFoldDB" id="A0AAE3H6W6"/>
<dbReference type="GO" id="GO:0006886">
    <property type="term" value="P:intracellular protein transport"/>
    <property type="evidence" value="ECO:0007669"/>
    <property type="project" value="InterPro"/>
</dbReference>
<name>A0AAE3H6W6_9BACT</name>
<sequence>MNSNTIPDNSQLQLHNDVVNCSSCKANYGVQVALELKNIKTKCPWCEKVQDYGPQKESPLAPNWITPGNANK</sequence>
<dbReference type="GO" id="GO:0030127">
    <property type="term" value="C:COPII vesicle coat"/>
    <property type="evidence" value="ECO:0007669"/>
    <property type="project" value="InterPro"/>
</dbReference>
<dbReference type="Proteomes" id="UP001204144">
    <property type="component" value="Unassembled WGS sequence"/>
</dbReference>
<reference evidence="1 2" key="1">
    <citation type="submission" date="2018-11" db="EMBL/GenBank/DDBJ databases">
        <title>Novel bacteria species description.</title>
        <authorList>
            <person name="Han J.-H."/>
        </authorList>
    </citation>
    <scope>NUCLEOTIDE SEQUENCE [LARGE SCALE GENOMIC DNA]</scope>
    <source>
        <strain evidence="1 2">KCTC23259</strain>
    </source>
</reference>
<evidence type="ECO:0000313" key="1">
    <source>
        <dbReference type="EMBL" id="MCP9765164.1"/>
    </source>
</evidence>
<evidence type="ECO:0000313" key="2">
    <source>
        <dbReference type="Proteomes" id="UP001204144"/>
    </source>
</evidence>
<keyword evidence="2" id="KW-1185">Reference proteome</keyword>
<dbReference type="SUPFAM" id="SSF82919">
    <property type="entry name" value="Zn-finger domain of Sec23/24"/>
    <property type="match status" value="1"/>
</dbReference>
<accession>A0AAE3H6W6</accession>
<proteinExistence type="predicted"/>
<gene>
    <name evidence="1" type="ORF">EGI31_19695</name>
</gene>
<protein>
    <submittedName>
        <fullName evidence="1">Uncharacterized protein</fullName>
    </submittedName>
</protein>
<dbReference type="RefSeq" id="WP_255038856.1">
    <property type="nucleotide sequence ID" value="NZ_RJUF01000180.1"/>
</dbReference>
<dbReference type="GO" id="GO:0006888">
    <property type="term" value="P:endoplasmic reticulum to Golgi vesicle-mediated transport"/>
    <property type="evidence" value="ECO:0007669"/>
    <property type="project" value="InterPro"/>
</dbReference>